<keyword evidence="4" id="KW-1185">Reference proteome</keyword>
<dbReference type="EnsemblMetazoa" id="GPAI036850-RA">
    <property type="protein sequence ID" value="GPAI036850-PA"/>
    <property type="gene ID" value="GPAI036850"/>
</dbReference>
<sequence>MSAQIRLKILLNSQILMTIVLILLQIASIQNLILMTPLTTEIFIHKRRWPVPAPKAEPEPESAYHNCHKRYQPRDKFKDIVYQEAAGNHDQDASDGRSNIFTIKPVPLHPTSHSTNTPHGCAQRSVGNEIAKS</sequence>
<dbReference type="Proteomes" id="UP000092445">
    <property type="component" value="Unassembled WGS sequence"/>
</dbReference>
<name>A0A1B0A7N6_GLOPL</name>
<protein>
    <submittedName>
        <fullName evidence="3">Uncharacterized protein</fullName>
    </submittedName>
</protein>
<feature type="region of interest" description="Disordered" evidence="1">
    <location>
        <begin position="88"/>
        <end position="133"/>
    </location>
</feature>
<evidence type="ECO:0000256" key="1">
    <source>
        <dbReference type="SAM" id="MobiDB-lite"/>
    </source>
</evidence>
<keyword evidence="2" id="KW-0812">Transmembrane</keyword>
<reference evidence="4" key="1">
    <citation type="submission" date="2014-03" db="EMBL/GenBank/DDBJ databases">
        <authorList>
            <person name="Aksoy S."/>
            <person name="Warren W."/>
            <person name="Wilson R.K."/>
        </authorList>
    </citation>
    <scope>NUCLEOTIDE SEQUENCE [LARGE SCALE GENOMIC DNA]</scope>
    <source>
        <strain evidence="4">IAEA</strain>
    </source>
</reference>
<dbReference type="AlphaFoldDB" id="A0A1B0A7N6"/>
<evidence type="ECO:0000256" key="2">
    <source>
        <dbReference type="SAM" id="Phobius"/>
    </source>
</evidence>
<dbReference type="VEuPathDB" id="VectorBase:GPAI036850"/>
<evidence type="ECO:0000313" key="3">
    <source>
        <dbReference type="EnsemblMetazoa" id="GPAI036850-PA"/>
    </source>
</evidence>
<keyword evidence="2" id="KW-1133">Transmembrane helix</keyword>
<reference evidence="3" key="2">
    <citation type="submission" date="2020-05" db="UniProtKB">
        <authorList>
            <consortium name="EnsemblMetazoa"/>
        </authorList>
    </citation>
    <scope>IDENTIFICATION</scope>
    <source>
        <strain evidence="3">IAEA</strain>
    </source>
</reference>
<organism evidence="3 4">
    <name type="scientific">Glossina pallidipes</name>
    <name type="common">Tsetse fly</name>
    <dbReference type="NCBI Taxonomy" id="7398"/>
    <lineage>
        <taxon>Eukaryota</taxon>
        <taxon>Metazoa</taxon>
        <taxon>Ecdysozoa</taxon>
        <taxon>Arthropoda</taxon>
        <taxon>Hexapoda</taxon>
        <taxon>Insecta</taxon>
        <taxon>Pterygota</taxon>
        <taxon>Neoptera</taxon>
        <taxon>Endopterygota</taxon>
        <taxon>Diptera</taxon>
        <taxon>Brachycera</taxon>
        <taxon>Muscomorpha</taxon>
        <taxon>Hippoboscoidea</taxon>
        <taxon>Glossinidae</taxon>
        <taxon>Glossina</taxon>
    </lineage>
</organism>
<keyword evidence="2" id="KW-0472">Membrane</keyword>
<evidence type="ECO:0000313" key="4">
    <source>
        <dbReference type="Proteomes" id="UP000092445"/>
    </source>
</evidence>
<feature type="transmembrane region" description="Helical" evidence="2">
    <location>
        <begin position="15"/>
        <end position="38"/>
    </location>
</feature>
<accession>A0A1B0A7N6</accession>
<proteinExistence type="predicted"/>